<protein>
    <submittedName>
        <fullName evidence="2">Uncharacterized protein</fullName>
    </submittedName>
</protein>
<organism evidence="3">
    <name type="scientific">Serpula lacrymans var. lacrymans (strain S7.3)</name>
    <name type="common">Dry rot fungus</name>
    <dbReference type="NCBI Taxonomy" id="936435"/>
    <lineage>
        <taxon>Eukaryota</taxon>
        <taxon>Fungi</taxon>
        <taxon>Dikarya</taxon>
        <taxon>Basidiomycota</taxon>
        <taxon>Agaricomycotina</taxon>
        <taxon>Agaricomycetes</taxon>
        <taxon>Agaricomycetidae</taxon>
        <taxon>Boletales</taxon>
        <taxon>Coniophorineae</taxon>
        <taxon>Serpulaceae</taxon>
        <taxon>Serpula</taxon>
    </lineage>
</organism>
<dbReference type="InParanoid" id="F8QJ58"/>
<reference evidence="3" key="1">
    <citation type="journal article" date="2011" name="Science">
        <title>The plant cell wall-decomposing machinery underlies the functional diversity of forest fungi.</title>
        <authorList>
            <person name="Eastwood D.C."/>
            <person name="Floudas D."/>
            <person name="Binder M."/>
            <person name="Majcherczyk A."/>
            <person name="Schneider P."/>
            <person name="Aerts A."/>
            <person name="Asiegbu F.O."/>
            <person name="Baker S.E."/>
            <person name="Barry K."/>
            <person name="Bendiksby M."/>
            <person name="Blumentritt M."/>
            <person name="Coutinho P.M."/>
            <person name="Cullen D."/>
            <person name="de Vries R.P."/>
            <person name="Gathman A."/>
            <person name="Goodell B."/>
            <person name="Henrissat B."/>
            <person name="Ihrmark K."/>
            <person name="Kauserud H."/>
            <person name="Kohler A."/>
            <person name="LaButti K."/>
            <person name="Lapidus A."/>
            <person name="Lavin J.L."/>
            <person name="Lee Y.-H."/>
            <person name="Lindquist E."/>
            <person name="Lilly W."/>
            <person name="Lucas S."/>
            <person name="Morin E."/>
            <person name="Murat C."/>
            <person name="Oguiza J.A."/>
            <person name="Park J."/>
            <person name="Pisabarro A.G."/>
            <person name="Riley R."/>
            <person name="Rosling A."/>
            <person name="Salamov A."/>
            <person name="Schmidt O."/>
            <person name="Schmutz J."/>
            <person name="Skrede I."/>
            <person name="Stenlid J."/>
            <person name="Wiebenga A."/>
            <person name="Xie X."/>
            <person name="Kuees U."/>
            <person name="Hibbett D.S."/>
            <person name="Hoffmeister D."/>
            <person name="Hoegberg N."/>
            <person name="Martin F."/>
            <person name="Grigoriev I.V."/>
            <person name="Watkinson S.C."/>
        </authorList>
    </citation>
    <scope>NUCLEOTIDE SEQUENCE [LARGE SCALE GENOMIC DNA]</scope>
    <source>
        <strain evidence="3">strain S7.3</strain>
    </source>
</reference>
<dbReference type="OrthoDB" id="2682730at2759"/>
<dbReference type="Proteomes" id="UP000008063">
    <property type="component" value="Unassembled WGS sequence"/>
</dbReference>
<dbReference type="AlphaFoldDB" id="F8QJ58"/>
<dbReference type="HOGENOM" id="CLU_018294_0_0_1"/>
<sequence>MNNLKTLKKGLDALKSISEEDENWLDGPANLIDKQRVIEALTSDYNQGLQGLDEDSWLLVEKLRELGGGGSKIVRKKKSSKLKCSPGRNSNPTKPAPVSQFNTGKKQRATLAIQIEVLNHMRDTKMKQKQTAAYFCAIYPDISFSQPLLSDWLKDEAKWQAEWDKSSVANCNAKQVQQTEHPEPNDQGITPSSIYEINQLQAMQLANAAWWKVDTSTLRNCWKKAGILPNFTSSVPSQPSVPVSFSSLLHRDTDIFVHAEKAVEEALDALQATGALQKVNQMGLREILNPKEEHGTASSTLDVEIVKTVMAESRSADTSAGAGGSWDNKEDGPVESPPMHKEVLVL</sequence>
<evidence type="ECO:0000313" key="2">
    <source>
        <dbReference type="EMBL" id="EGN91661.1"/>
    </source>
</evidence>
<feature type="region of interest" description="Disordered" evidence="1">
    <location>
        <begin position="77"/>
        <end position="103"/>
    </location>
</feature>
<evidence type="ECO:0000256" key="1">
    <source>
        <dbReference type="SAM" id="MobiDB-lite"/>
    </source>
</evidence>
<name>F8QJ58_SERL3</name>
<feature type="compositionally biased region" description="Polar residues" evidence="1">
    <location>
        <begin position="88"/>
        <end position="103"/>
    </location>
</feature>
<keyword evidence="3" id="KW-1185">Reference proteome</keyword>
<feature type="region of interest" description="Disordered" evidence="1">
    <location>
        <begin position="314"/>
        <end position="346"/>
    </location>
</feature>
<dbReference type="EMBL" id="GL945550">
    <property type="protein sequence ID" value="EGN91661.1"/>
    <property type="molecule type" value="Genomic_DNA"/>
</dbReference>
<feature type="compositionally biased region" description="Basic and acidic residues" evidence="1">
    <location>
        <begin position="327"/>
        <end position="346"/>
    </location>
</feature>
<evidence type="ECO:0000313" key="3">
    <source>
        <dbReference type="Proteomes" id="UP000008063"/>
    </source>
</evidence>
<proteinExistence type="predicted"/>
<dbReference type="STRING" id="936435.F8QJ58"/>
<accession>F8QJ58</accession>
<gene>
    <name evidence="2" type="ORF">SERLA73DRAFT_80233</name>
</gene>